<comment type="caution">
    <text evidence="1">The sequence shown here is derived from an EMBL/GenBank/DDBJ whole genome shotgun (WGS) entry which is preliminary data.</text>
</comment>
<proteinExistence type="predicted"/>
<gene>
    <name evidence="1" type="ORF">A3860_25460</name>
</gene>
<reference evidence="1 2" key="1">
    <citation type="submission" date="2016-03" db="EMBL/GenBank/DDBJ databases">
        <title>Niastella vici sp. nov., isolated from farmland soil.</title>
        <authorList>
            <person name="Chen L."/>
            <person name="Wang D."/>
            <person name="Yang S."/>
            <person name="Wang G."/>
        </authorList>
    </citation>
    <scope>NUCLEOTIDE SEQUENCE [LARGE SCALE GENOMIC DNA]</scope>
    <source>
        <strain evidence="1 2">DJ57</strain>
    </source>
</reference>
<dbReference type="AlphaFoldDB" id="A0A1V9FY42"/>
<accession>A0A1V9FY42</accession>
<protein>
    <submittedName>
        <fullName evidence="1">Uncharacterized protein</fullName>
    </submittedName>
</protein>
<evidence type="ECO:0000313" key="1">
    <source>
        <dbReference type="EMBL" id="OQP63240.1"/>
    </source>
</evidence>
<dbReference type="EMBL" id="LVYD01000046">
    <property type="protein sequence ID" value="OQP63240.1"/>
    <property type="molecule type" value="Genomic_DNA"/>
</dbReference>
<evidence type="ECO:0000313" key="2">
    <source>
        <dbReference type="Proteomes" id="UP000192796"/>
    </source>
</evidence>
<organism evidence="1 2">
    <name type="scientific">Niastella vici</name>
    <dbReference type="NCBI Taxonomy" id="1703345"/>
    <lineage>
        <taxon>Bacteria</taxon>
        <taxon>Pseudomonadati</taxon>
        <taxon>Bacteroidota</taxon>
        <taxon>Chitinophagia</taxon>
        <taxon>Chitinophagales</taxon>
        <taxon>Chitinophagaceae</taxon>
        <taxon>Niastella</taxon>
    </lineage>
</organism>
<sequence>MGGRKPKSERSQGSSTTVIGSCITSWNLNLIHLPFFTLDKWKLIIVNSVSVLARKLVEHVFCEFALNEI</sequence>
<keyword evidence="2" id="KW-1185">Reference proteome</keyword>
<name>A0A1V9FY42_9BACT</name>
<dbReference type="PROSITE" id="PS51257">
    <property type="entry name" value="PROKAR_LIPOPROTEIN"/>
    <property type="match status" value="1"/>
</dbReference>
<dbReference type="Proteomes" id="UP000192796">
    <property type="component" value="Unassembled WGS sequence"/>
</dbReference>